<reference evidence="2" key="1">
    <citation type="submission" date="2021-01" db="EMBL/GenBank/DDBJ databases">
        <title>Marivirga aurantiaca sp. nov., isolated from intertidal surface sediments.</title>
        <authorList>
            <person name="Zhang M."/>
        </authorList>
    </citation>
    <scope>NUCLEOTIDE SEQUENCE</scope>
    <source>
        <strain evidence="2">S37H4</strain>
    </source>
</reference>
<dbReference type="InterPro" id="IPR004360">
    <property type="entry name" value="Glyas_Fos-R_dOase_dom"/>
</dbReference>
<dbReference type="InterPro" id="IPR029068">
    <property type="entry name" value="Glyas_Bleomycin-R_OHBP_Dase"/>
</dbReference>
<dbReference type="Pfam" id="PF00903">
    <property type="entry name" value="Glyoxalase"/>
    <property type="match status" value="1"/>
</dbReference>
<dbReference type="PROSITE" id="PS51819">
    <property type="entry name" value="VOC"/>
    <property type="match status" value="1"/>
</dbReference>
<dbReference type="Proteomes" id="UP000611723">
    <property type="component" value="Unassembled WGS sequence"/>
</dbReference>
<dbReference type="InterPro" id="IPR037523">
    <property type="entry name" value="VOC_core"/>
</dbReference>
<dbReference type="EMBL" id="JAEQBW010000003">
    <property type="protein sequence ID" value="MBK6265158.1"/>
    <property type="molecule type" value="Genomic_DNA"/>
</dbReference>
<keyword evidence="3" id="KW-1185">Reference proteome</keyword>
<organism evidence="2 3">
    <name type="scientific">Marivirga aurantiaca</name>
    <dbReference type="NCBI Taxonomy" id="2802615"/>
    <lineage>
        <taxon>Bacteria</taxon>
        <taxon>Pseudomonadati</taxon>
        <taxon>Bacteroidota</taxon>
        <taxon>Cytophagia</taxon>
        <taxon>Cytophagales</taxon>
        <taxon>Marivirgaceae</taxon>
        <taxon>Marivirga</taxon>
    </lineage>
</organism>
<evidence type="ECO:0000313" key="3">
    <source>
        <dbReference type="Proteomes" id="UP000611723"/>
    </source>
</evidence>
<proteinExistence type="predicted"/>
<accession>A0A934WXU8</accession>
<evidence type="ECO:0000313" key="2">
    <source>
        <dbReference type="EMBL" id="MBK6265158.1"/>
    </source>
</evidence>
<protein>
    <submittedName>
        <fullName evidence="2">VOC family protein</fullName>
    </submittedName>
</protein>
<dbReference type="SUPFAM" id="SSF54593">
    <property type="entry name" value="Glyoxalase/Bleomycin resistance protein/Dihydroxybiphenyl dioxygenase"/>
    <property type="match status" value="1"/>
</dbReference>
<comment type="caution">
    <text evidence="2">The sequence shown here is derived from an EMBL/GenBank/DDBJ whole genome shotgun (WGS) entry which is preliminary data.</text>
</comment>
<gene>
    <name evidence="2" type="ORF">JKA74_08920</name>
</gene>
<dbReference type="AlphaFoldDB" id="A0A934WXU8"/>
<dbReference type="Gene3D" id="3.10.180.10">
    <property type="entry name" value="2,3-Dihydroxybiphenyl 1,2-Dioxygenase, domain 1"/>
    <property type="match status" value="1"/>
</dbReference>
<sequence length="131" mass="14718">MFNFQSTFSGFSVDDLQKAKTFYRDMLGISILEEEDMGFALQLSGGNHPFIYPKPDHQPATFTVLNFVVKDIDAAIENLKTKGISFLKYNREDLPQDEKGVLRGLSEGRGPDIAWFEDPAGNVLSVLQEQI</sequence>
<evidence type="ECO:0000259" key="1">
    <source>
        <dbReference type="PROSITE" id="PS51819"/>
    </source>
</evidence>
<feature type="domain" description="VOC" evidence="1">
    <location>
        <begin position="5"/>
        <end position="129"/>
    </location>
</feature>
<name>A0A934WXU8_9BACT</name>